<dbReference type="Proteomes" id="UP000673197">
    <property type="component" value="Unassembled WGS sequence"/>
</dbReference>
<dbReference type="Gene3D" id="3.90.220.20">
    <property type="entry name" value="DNA methylase specificity domains"/>
    <property type="match status" value="2"/>
</dbReference>
<keyword evidence="6" id="KW-1185">Reference proteome</keyword>
<dbReference type="InterPro" id="IPR052021">
    <property type="entry name" value="Type-I_RS_S_subunit"/>
</dbReference>
<protein>
    <submittedName>
        <fullName evidence="5">Restriction endonuclease subunit S</fullName>
    </submittedName>
</protein>
<keyword evidence="5" id="KW-0540">Nuclease</keyword>
<keyword evidence="3" id="KW-0238">DNA-binding</keyword>
<gene>
    <name evidence="5" type="ORF">JTJ32_16785</name>
</gene>
<organism evidence="5 6">
    <name type="scientific">Pseudomonas alliivorans</name>
    <dbReference type="NCBI Taxonomy" id="2810613"/>
    <lineage>
        <taxon>Bacteria</taxon>
        <taxon>Pseudomonadati</taxon>
        <taxon>Pseudomonadota</taxon>
        <taxon>Gammaproteobacteria</taxon>
        <taxon>Pseudomonadales</taxon>
        <taxon>Pseudomonadaceae</taxon>
        <taxon>Pseudomonas</taxon>
    </lineage>
</organism>
<dbReference type="PANTHER" id="PTHR30408:SF12">
    <property type="entry name" value="TYPE I RESTRICTION ENZYME MJAVIII SPECIFICITY SUBUNIT"/>
    <property type="match status" value="1"/>
</dbReference>
<keyword evidence="5" id="KW-0255">Endonuclease</keyword>
<dbReference type="InterPro" id="IPR000055">
    <property type="entry name" value="Restrct_endonuc_typeI_TRD"/>
</dbReference>
<evidence type="ECO:0000259" key="4">
    <source>
        <dbReference type="Pfam" id="PF01420"/>
    </source>
</evidence>
<reference evidence="5 6" key="1">
    <citation type="journal article" date="2022" name="Syst. Appl. Microbiol.">
        <title>Pseudomonas alliivorans sp. nov., a plant-pathogenic bacterium isolated from onion foliage in Georgia, USA.</title>
        <authorList>
            <person name="Zhao M."/>
            <person name="Tyson C."/>
            <person name="Chen H.C."/>
            <person name="Paudel S."/>
            <person name="Gitaitis R."/>
            <person name="Kvitko B."/>
            <person name="Dutta B."/>
        </authorList>
    </citation>
    <scope>NUCLEOTIDE SEQUENCE [LARGE SCALE GENOMIC DNA]</scope>
    <source>
        <strain evidence="5 6">20GA0068</strain>
    </source>
</reference>
<accession>A0ABS4C8R5</accession>
<dbReference type="Pfam" id="PF01420">
    <property type="entry name" value="Methylase_S"/>
    <property type="match status" value="1"/>
</dbReference>
<feature type="domain" description="Type I restriction modification DNA specificity" evidence="4">
    <location>
        <begin position="6"/>
        <end position="181"/>
    </location>
</feature>
<evidence type="ECO:0000256" key="2">
    <source>
        <dbReference type="ARBA" id="ARBA00022747"/>
    </source>
</evidence>
<evidence type="ECO:0000313" key="5">
    <source>
        <dbReference type="EMBL" id="MBP0946984.1"/>
    </source>
</evidence>
<dbReference type="EMBL" id="JAFFZW010000006">
    <property type="protein sequence ID" value="MBP0946984.1"/>
    <property type="molecule type" value="Genomic_DNA"/>
</dbReference>
<dbReference type="GO" id="GO:0004519">
    <property type="term" value="F:endonuclease activity"/>
    <property type="evidence" value="ECO:0007669"/>
    <property type="project" value="UniProtKB-KW"/>
</dbReference>
<dbReference type="PANTHER" id="PTHR30408">
    <property type="entry name" value="TYPE-1 RESTRICTION ENZYME ECOKI SPECIFICITY PROTEIN"/>
    <property type="match status" value="1"/>
</dbReference>
<keyword evidence="5" id="KW-0378">Hydrolase</keyword>
<dbReference type="SUPFAM" id="SSF116734">
    <property type="entry name" value="DNA methylase specificity domain"/>
    <property type="match status" value="2"/>
</dbReference>
<evidence type="ECO:0000313" key="6">
    <source>
        <dbReference type="Proteomes" id="UP000673197"/>
    </source>
</evidence>
<dbReference type="InterPro" id="IPR044946">
    <property type="entry name" value="Restrct_endonuc_typeI_TRD_sf"/>
</dbReference>
<evidence type="ECO:0000256" key="3">
    <source>
        <dbReference type="ARBA" id="ARBA00023125"/>
    </source>
</evidence>
<dbReference type="CDD" id="cd17261">
    <property type="entry name" value="RMtype1_S_EcoKI-TRD2-CR2_like"/>
    <property type="match status" value="1"/>
</dbReference>
<keyword evidence="2" id="KW-0680">Restriction system</keyword>
<dbReference type="CDD" id="cd17252">
    <property type="entry name" value="RMtype1_S_EcoKI-TRD1-CR1_like"/>
    <property type="match status" value="1"/>
</dbReference>
<sequence>MSFPAVALGDVAEFIRGVTYKPTDLMDNFSEGSIVCMRTANVQKVLDESDLLSIPRGHVKSEDKILREGDLLVSTANSWNLVGKCCWMPTLSYAATVGGFIAALRGDKSKVDLRYLYHWFNSPDTQVDARNCGRQTTNISNMDIGRCLALTIPLPPIPEQRRIAAILDKADALRAKRREAIAKLDQLLQSVFLEMFGDPVTNPKGWPQVRFSELLESIDSGTSPVCLDRPAIDKEWAVLKLSAVTRCEYDPSANKALPEGVEPNKSLEVKVGDLLFTRKNTRDLVAACAFVTDTPPRLLLPDLIFRFRLKKLGPVVPRYLQALLAFPGKRKDIQSLAGGSAGSMPNISKAKLSNALIELPPTDLQCEFERRLKHCDLLREKQRFALAKLDATFFALQQQAFVGQL</sequence>
<comment type="similarity">
    <text evidence="1">Belongs to the type-I restriction system S methylase family.</text>
</comment>
<evidence type="ECO:0000256" key="1">
    <source>
        <dbReference type="ARBA" id="ARBA00010923"/>
    </source>
</evidence>
<comment type="caution">
    <text evidence="5">The sequence shown here is derived from an EMBL/GenBank/DDBJ whole genome shotgun (WGS) entry which is preliminary data.</text>
</comment>
<name>A0ABS4C8R5_9PSED</name>
<proteinExistence type="inferred from homology"/>
<dbReference type="RefSeq" id="WP_210042701.1">
    <property type="nucleotide sequence ID" value="NZ_JAFFZW010000006.1"/>
</dbReference>